<dbReference type="NCBIfam" id="TIGR03370">
    <property type="entry name" value="VPLPA-CTERM"/>
    <property type="match status" value="1"/>
</dbReference>
<keyword evidence="2" id="KW-0472">Membrane</keyword>
<protein>
    <submittedName>
        <fullName evidence="3">PEP-CTERM putative exosortase interaction domain protein</fullName>
    </submittedName>
</protein>
<evidence type="ECO:0000256" key="1">
    <source>
        <dbReference type="SAM" id="MobiDB-lite"/>
    </source>
</evidence>
<dbReference type="InterPro" id="IPR013424">
    <property type="entry name" value="Ice-binding_C"/>
</dbReference>
<dbReference type="AlphaFoldDB" id="R4MP41"/>
<feature type="transmembrane region" description="Helical" evidence="2">
    <location>
        <begin position="257"/>
        <end position="278"/>
    </location>
</feature>
<organism evidence="3">
    <name type="scientific">uncultured Pseudomonadota bacterium</name>
    <dbReference type="NCBI Taxonomy" id="153809"/>
    <lineage>
        <taxon>Bacteria</taxon>
        <taxon>Pseudomonadati</taxon>
        <taxon>Pseudomonadota</taxon>
        <taxon>environmental samples</taxon>
    </lineage>
</organism>
<proteinExistence type="predicted"/>
<keyword evidence="2" id="KW-0812">Transmembrane</keyword>
<dbReference type="InterPro" id="IPR022472">
    <property type="entry name" value="VPLPA-CTERM"/>
</dbReference>
<dbReference type="EMBL" id="KC747109">
    <property type="protein sequence ID" value="AGL33519.1"/>
    <property type="molecule type" value="Genomic_DNA"/>
</dbReference>
<sequence length="283" mass="29336">MSCRCCRKASAPRPAARRRRASSRRHDAPAAPSRIGHADEGTSASPGPARSPRSTDESSDADAMKHSGADAMKQTLLAAAFALAGAPALAAPTASVTEGLYSTIAGARTQDFDGQTVTGVSYSHAVSNLRSASVPGVTARPEGSTGWYLSVGPTDGSLVSITIDPGLDANYFGFLAGSLDAYNSITFSLVGGGTVTFTGADIAALAGYPADGDQHRSAYWNLLLDEGRFYDRIEISSSQNAFETDNHAFGFAEALTFGVPLPATVLLLCAGLAGLGLMRRRRS</sequence>
<name>R4MP41_9PROT</name>
<feature type="compositionally biased region" description="Low complexity" evidence="1">
    <location>
        <begin position="41"/>
        <end position="52"/>
    </location>
</feature>
<dbReference type="NCBIfam" id="TIGR02595">
    <property type="entry name" value="PEP_CTERM"/>
    <property type="match status" value="1"/>
</dbReference>
<evidence type="ECO:0000313" key="3">
    <source>
        <dbReference type="EMBL" id="AGL33519.1"/>
    </source>
</evidence>
<reference evidence="3" key="1">
    <citation type="journal article" date="2013" name="PLoS ONE">
        <title>Identification of genes and pathways related to phenol degradation in metagenomic libraries from petroleum refinery wastewater.</title>
        <authorList>
            <person name="Silva C.C."/>
            <person name="Hayden H."/>
            <person name="Sawbridge T."/>
            <person name="Mele P."/>
            <person name="De Paula S.O."/>
            <person name="Silva L.C."/>
            <person name="Vidigal P.M."/>
            <person name="Vicentini R."/>
            <person name="Sousa M.P."/>
            <person name="Torres A.P."/>
            <person name="Santiago V.M."/>
            <person name="Oliveira V.M."/>
        </authorList>
    </citation>
    <scope>NUCLEOTIDE SEQUENCE</scope>
</reference>
<keyword evidence="2" id="KW-1133">Transmembrane helix</keyword>
<accession>R4MP41</accession>
<feature type="region of interest" description="Disordered" evidence="1">
    <location>
        <begin position="1"/>
        <end position="66"/>
    </location>
</feature>
<evidence type="ECO:0000256" key="2">
    <source>
        <dbReference type="SAM" id="Phobius"/>
    </source>
</evidence>